<dbReference type="STRING" id="847.BRW83_1525"/>
<protein>
    <recommendedName>
        <fullName evidence="1">Minor tail T domain-containing protein</fullName>
    </recommendedName>
</protein>
<dbReference type="AlphaFoldDB" id="C3X900"/>
<evidence type="ECO:0000313" key="3">
    <source>
        <dbReference type="Proteomes" id="UP000005089"/>
    </source>
</evidence>
<reference evidence="2 3" key="1">
    <citation type="submission" date="2009-02" db="EMBL/GenBank/DDBJ databases">
        <title>The Genome Sequence of Oxalobacter formigenes OXCC13.</title>
        <authorList>
            <consortium name="The Broad Institute Genome Sequencing Platform"/>
            <person name="Ward D."/>
            <person name="Young S.K."/>
            <person name="Kodira C.D."/>
            <person name="Zeng Q."/>
            <person name="Koehrsen M."/>
            <person name="Alvarado L."/>
            <person name="Berlin A."/>
            <person name="Borenstein D."/>
            <person name="Chen Z."/>
            <person name="Engels R."/>
            <person name="Freedman E."/>
            <person name="Gellesch M."/>
            <person name="Goldberg J."/>
            <person name="Griggs A."/>
            <person name="Gujja S."/>
            <person name="Heiman D."/>
            <person name="Hepburn T."/>
            <person name="Howarth C."/>
            <person name="Jen D."/>
            <person name="Larson L."/>
            <person name="Lewis B."/>
            <person name="Mehta T."/>
            <person name="Park D."/>
            <person name="Pearson M."/>
            <person name="Roberts A."/>
            <person name="Saif S."/>
            <person name="Shea T."/>
            <person name="Shenoy N."/>
            <person name="Sisk P."/>
            <person name="Stolte C."/>
            <person name="Sykes S."/>
            <person name="Walk T."/>
            <person name="White J."/>
            <person name="Yandava C."/>
            <person name="Allison M.J."/>
            <person name="Lander E."/>
            <person name="Nusbaum C."/>
            <person name="Galagan J."/>
            <person name="Birren B."/>
        </authorList>
    </citation>
    <scope>NUCLEOTIDE SEQUENCE [LARGE SCALE GENOMIC DNA]</scope>
    <source>
        <strain evidence="2 3">OXCC13</strain>
    </source>
</reference>
<dbReference type="HOGENOM" id="CLU_166634_0_0_4"/>
<gene>
    <name evidence="2" type="ORF">OFBG_00704</name>
</gene>
<organism evidence="2 3">
    <name type="scientific">Oxalobacter formigenes OXCC13</name>
    <dbReference type="NCBI Taxonomy" id="556269"/>
    <lineage>
        <taxon>Bacteria</taxon>
        <taxon>Pseudomonadati</taxon>
        <taxon>Pseudomonadota</taxon>
        <taxon>Betaproteobacteria</taxon>
        <taxon>Burkholderiales</taxon>
        <taxon>Oxalobacteraceae</taxon>
        <taxon>Oxalobacter</taxon>
    </lineage>
</organism>
<dbReference type="InterPro" id="IPR009350">
    <property type="entry name" value="Phage_tail_T"/>
</dbReference>
<dbReference type="EMBL" id="GG658170">
    <property type="protein sequence ID" value="EEO29676.1"/>
    <property type="molecule type" value="Genomic_DNA"/>
</dbReference>
<dbReference type="Proteomes" id="UP000005089">
    <property type="component" value="Unassembled WGS sequence"/>
</dbReference>
<sequence length="119" mass="13666">MKARPELMMWFRLALSLGMSVKRAKQEIDSHEFCYWMAYYGLEPWGETVADMRHGIAVATLANINRNTEARPEPYLPADFIPWMETNRQKPVEPGPILLDEPDAQTRLIKAAVFGCQPE</sequence>
<dbReference type="Pfam" id="PF06223">
    <property type="entry name" value="Phage_tail_T"/>
    <property type="match status" value="1"/>
</dbReference>
<accession>C3X900</accession>
<name>C3X900_OXAFO</name>
<keyword evidence="3" id="KW-1185">Reference proteome</keyword>
<evidence type="ECO:0000313" key="2">
    <source>
        <dbReference type="EMBL" id="EEO29676.1"/>
    </source>
</evidence>
<proteinExistence type="predicted"/>
<dbReference type="eggNOG" id="ENOG502ZE04">
    <property type="taxonomic scope" value="Bacteria"/>
</dbReference>
<evidence type="ECO:0000259" key="1">
    <source>
        <dbReference type="Pfam" id="PF06223"/>
    </source>
</evidence>
<feature type="domain" description="Minor tail T" evidence="1">
    <location>
        <begin position="29"/>
        <end position="96"/>
    </location>
</feature>